<dbReference type="InterPro" id="IPR000175">
    <property type="entry name" value="Na/ntran_symport"/>
</dbReference>
<keyword evidence="1" id="KW-1133">Transmembrane helix</keyword>
<comment type="caution">
    <text evidence="2">The sequence shown here is derived from an EMBL/GenBank/DDBJ whole genome shotgun (WGS) entry which is preliminary data.</text>
</comment>
<sequence length="437" mass="50021">MELEHKKSAFKKWLDNLQQESWQLELIISGFLIYALFSAFGTLLENSTLAAAQENLYSSIIAIFLVFSVFILMLNLCIHLILRGIWIAAIGLRSVSGDINYEKLKLKGKFKPFLTEKVGPFDKYIGFLEKYSSVVFANTFLMIFFLFSVFVVLGLILLIDTGFMLLPQNTFTITIKYAFNFIFILGALLTFLDFITLSGLKRTVFFSRFYYPIYRFFSVITLAMFYRPMIYNLIDNTFGRRMIRFLLPTYLLILFVASLDYHYSAYLPFEAVLSPKKNEIGASLASPDHYLDELNADIYVINAAVQSKTISANHLKIFISFHREIEDIILANCPPLQKSKIHRGLYSRILPHKTQDDNTIKQNLNAYLGCFQQQFNVSIDGKAIAADFVISSIQNGQVGFESNVSISQLPPGKHVLLIDHPSDASRMFACITFWYFP</sequence>
<accession>A0ABQ1V655</accession>
<name>A0ABQ1V655_9BACT</name>
<feature type="transmembrane region" description="Helical" evidence="1">
    <location>
        <begin position="21"/>
        <end position="44"/>
    </location>
</feature>
<dbReference type="PROSITE" id="PS50267">
    <property type="entry name" value="NA_NEUROTRAN_SYMP_3"/>
    <property type="match status" value="1"/>
</dbReference>
<feature type="transmembrane region" description="Helical" evidence="1">
    <location>
        <begin position="242"/>
        <end position="259"/>
    </location>
</feature>
<keyword evidence="1" id="KW-0812">Transmembrane</keyword>
<protein>
    <submittedName>
        <fullName evidence="2">Uncharacterized protein</fullName>
    </submittedName>
</protein>
<feature type="transmembrane region" description="Helical" evidence="1">
    <location>
        <begin position="209"/>
        <end position="230"/>
    </location>
</feature>
<feature type="transmembrane region" description="Helical" evidence="1">
    <location>
        <begin position="177"/>
        <end position="197"/>
    </location>
</feature>
<reference evidence="3" key="1">
    <citation type="journal article" date="2019" name="Int. J. Syst. Evol. Microbiol.">
        <title>The Global Catalogue of Microorganisms (GCM) 10K type strain sequencing project: providing services to taxonomists for standard genome sequencing and annotation.</title>
        <authorList>
            <consortium name="The Broad Institute Genomics Platform"/>
            <consortium name="The Broad Institute Genome Sequencing Center for Infectious Disease"/>
            <person name="Wu L."/>
            <person name="Ma J."/>
        </authorList>
    </citation>
    <scope>NUCLEOTIDE SEQUENCE [LARGE SCALE GENOMIC DNA]</scope>
    <source>
        <strain evidence="3">CGMCC 1.15407</strain>
    </source>
</reference>
<keyword evidence="3" id="KW-1185">Reference proteome</keyword>
<dbReference type="RefSeq" id="WP_137404179.1">
    <property type="nucleotide sequence ID" value="NZ_BMIU01000017.1"/>
</dbReference>
<gene>
    <name evidence="2" type="ORF">GCM10011339_31660</name>
</gene>
<proteinExistence type="predicted"/>
<dbReference type="EMBL" id="BMIU01000017">
    <property type="protein sequence ID" value="GGF40764.1"/>
    <property type="molecule type" value="Genomic_DNA"/>
</dbReference>
<evidence type="ECO:0000256" key="1">
    <source>
        <dbReference type="SAM" id="Phobius"/>
    </source>
</evidence>
<organism evidence="2 3">
    <name type="scientific">Echinicola rosea</name>
    <dbReference type="NCBI Taxonomy" id="1807691"/>
    <lineage>
        <taxon>Bacteria</taxon>
        <taxon>Pseudomonadati</taxon>
        <taxon>Bacteroidota</taxon>
        <taxon>Cytophagia</taxon>
        <taxon>Cytophagales</taxon>
        <taxon>Cyclobacteriaceae</taxon>
        <taxon>Echinicola</taxon>
    </lineage>
</organism>
<dbReference type="Proteomes" id="UP000647339">
    <property type="component" value="Unassembled WGS sequence"/>
</dbReference>
<evidence type="ECO:0000313" key="2">
    <source>
        <dbReference type="EMBL" id="GGF40764.1"/>
    </source>
</evidence>
<feature type="transmembrane region" description="Helical" evidence="1">
    <location>
        <begin position="134"/>
        <end position="157"/>
    </location>
</feature>
<keyword evidence="1" id="KW-0472">Membrane</keyword>
<feature type="transmembrane region" description="Helical" evidence="1">
    <location>
        <begin position="56"/>
        <end position="82"/>
    </location>
</feature>
<evidence type="ECO:0000313" key="3">
    <source>
        <dbReference type="Proteomes" id="UP000647339"/>
    </source>
</evidence>